<dbReference type="Gene3D" id="3.40.50.280">
    <property type="entry name" value="Cobalamin-binding domain"/>
    <property type="match status" value="1"/>
</dbReference>
<evidence type="ECO:0000256" key="4">
    <source>
        <dbReference type="ARBA" id="ARBA00005178"/>
    </source>
</evidence>
<comment type="catalytic activity">
    <reaction evidence="1 21">
        <text>(6S)-5-methyl-5,6,7,8-tetrahydrofolate + L-homocysteine = (6S)-5,6,7,8-tetrahydrofolate + L-methionine</text>
        <dbReference type="Rhea" id="RHEA:11172"/>
        <dbReference type="ChEBI" id="CHEBI:18608"/>
        <dbReference type="ChEBI" id="CHEBI:57453"/>
        <dbReference type="ChEBI" id="CHEBI:57844"/>
        <dbReference type="ChEBI" id="CHEBI:58199"/>
        <dbReference type="EC" id="2.1.1.13"/>
    </reaction>
</comment>
<keyword evidence="31" id="KW-1185">Reference proteome</keyword>
<dbReference type="SMART" id="SM01018">
    <property type="entry name" value="B12-binding_2"/>
    <property type="match status" value="1"/>
</dbReference>
<evidence type="ECO:0000256" key="16">
    <source>
        <dbReference type="ARBA" id="ARBA00023167"/>
    </source>
</evidence>
<dbReference type="PROSITE" id="PS50972">
    <property type="entry name" value="PTERIN_BINDING"/>
    <property type="match status" value="1"/>
</dbReference>
<feature type="binding site" evidence="23">
    <location>
        <position position="981"/>
    </location>
    <ligand>
        <name>S-adenosyl-L-methionine</name>
        <dbReference type="ChEBI" id="CHEBI:59789"/>
    </ligand>
</feature>
<feature type="binding site" evidence="22 24">
    <location>
        <position position="318"/>
    </location>
    <ligand>
        <name>Zn(2+)</name>
        <dbReference type="ChEBI" id="CHEBI:29105"/>
    </ligand>
</feature>
<evidence type="ECO:0000256" key="9">
    <source>
        <dbReference type="ARBA" id="ARBA00022605"/>
    </source>
</evidence>
<comment type="cofactor">
    <cofactor evidence="3 21 22">
        <name>methylcob(III)alamin</name>
        <dbReference type="ChEBI" id="CHEBI:28115"/>
    </cofactor>
</comment>
<protein>
    <recommendedName>
        <fullName evidence="7 20">Methionine synthase</fullName>
        <ecNumber evidence="6 20">2.1.1.13</ecNumber>
    </recommendedName>
    <alternativeName>
        <fullName evidence="19 21">5-methyltetrahydrofolate--homocysteine methyltransferase</fullName>
    </alternativeName>
</protein>
<dbReference type="InterPro" id="IPR011822">
    <property type="entry name" value="MetH"/>
</dbReference>
<evidence type="ECO:0000256" key="23">
    <source>
        <dbReference type="PIRSR" id="PIRSR000381-2"/>
    </source>
</evidence>
<comment type="similarity">
    <text evidence="5">Belongs to the vitamin-B12 dependent methionine synthase family.</text>
</comment>
<dbReference type="FunFam" id="3.40.50.280:FF:000001">
    <property type="entry name" value="Methionine synthase"/>
    <property type="match status" value="1"/>
</dbReference>
<dbReference type="InterPro" id="IPR036594">
    <property type="entry name" value="Meth_synthase_dom"/>
</dbReference>
<keyword evidence="11 21" id="KW-0808">Transferase</keyword>
<dbReference type="SUPFAM" id="SSF56507">
    <property type="entry name" value="Methionine synthase activation domain-like"/>
    <property type="match status" value="1"/>
</dbReference>
<dbReference type="GO" id="GO:0032259">
    <property type="term" value="P:methylation"/>
    <property type="evidence" value="ECO:0007669"/>
    <property type="project" value="UniProtKB-KW"/>
</dbReference>
<evidence type="ECO:0000256" key="20">
    <source>
        <dbReference type="NCBIfam" id="TIGR02082"/>
    </source>
</evidence>
<dbReference type="Pfam" id="PF02607">
    <property type="entry name" value="B12-binding_2"/>
    <property type="match status" value="1"/>
</dbReference>
<dbReference type="AlphaFoldDB" id="A0A285EBH6"/>
<feature type="binding site" evidence="22 24">
    <location>
        <position position="317"/>
    </location>
    <ligand>
        <name>Zn(2+)</name>
        <dbReference type="ChEBI" id="CHEBI:29105"/>
    </ligand>
</feature>
<dbReference type="PIRSF" id="PIRSF000381">
    <property type="entry name" value="MetH"/>
    <property type="match status" value="1"/>
</dbReference>
<evidence type="ECO:0000256" key="14">
    <source>
        <dbReference type="ARBA" id="ARBA00022737"/>
    </source>
</evidence>
<dbReference type="PANTHER" id="PTHR45833:SF1">
    <property type="entry name" value="METHIONINE SYNTHASE"/>
    <property type="match status" value="1"/>
</dbReference>
<feature type="binding site" evidence="23">
    <location>
        <position position="703"/>
    </location>
    <ligand>
        <name>methylcob(III)alamin</name>
        <dbReference type="ChEBI" id="CHEBI:28115"/>
    </ligand>
</feature>
<feature type="domain" description="AdoMet activation" evidence="27">
    <location>
        <begin position="909"/>
        <end position="1264"/>
    </location>
</feature>
<comment type="function">
    <text evidence="18 21">Catalyzes the transfer of a methyl group from methyl-cobalamin to homocysteine, yielding enzyme-bound cob(I)alamin and methionine. Subsequently, remethylates the cofactor using methyltetrahydrofolate.</text>
</comment>
<dbReference type="GO" id="GO:0050667">
    <property type="term" value="P:homocysteine metabolic process"/>
    <property type="evidence" value="ECO:0007669"/>
    <property type="project" value="TreeGrafter"/>
</dbReference>
<feature type="binding site" evidence="23">
    <location>
        <position position="1171"/>
    </location>
    <ligand>
        <name>S-adenosyl-L-methionine</name>
        <dbReference type="ChEBI" id="CHEBI:59789"/>
    </ligand>
</feature>
<dbReference type="InterPro" id="IPR003759">
    <property type="entry name" value="Cbl-bd_cap"/>
</dbReference>
<proteinExistence type="inferred from homology"/>
<dbReference type="Pfam" id="PF00809">
    <property type="entry name" value="Pterin_bind"/>
    <property type="match status" value="1"/>
</dbReference>
<dbReference type="Pfam" id="PF02310">
    <property type="entry name" value="B12-binding"/>
    <property type="match status" value="1"/>
</dbReference>
<accession>A0A285EBH6</accession>
<keyword evidence="13 21" id="KW-0479">Metal-binding</keyword>
<feature type="binding site" evidence="23">
    <location>
        <begin position="768"/>
        <end position="772"/>
    </location>
    <ligand>
        <name>methylcob(III)alamin</name>
        <dbReference type="ChEBI" id="CHEBI:28115"/>
    </ligand>
</feature>
<comment type="cofactor">
    <cofactor evidence="2 21 24">
        <name>Zn(2+)</name>
        <dbReference type="ChEBI" id="CHEBI:29105"/>
    </cofactor>
</comment>
<feature type="binding site" evidence="23">
    <location>
        <begin position="1226"/>
        <end position="1227"/>
    </location>
    <ligand>
        <name>S-adenosyl-L-methionine</name>
        <dbReference type="ChEBI" id="CHEBI:59789"/>
    </ligand>
</feature>
<feature type="domain" description="Pterin-binding" evidence="26">
    <location>
        <begin position="363"/>
        <end position="624"/>
    </location>
</feature>
<dbReference type="PROSITE" id="PS50970">
    <property type="entry name" value="HCY"/>
    <property type="match status" value="1"/>
</dbReference>
<dbReference type="PANTHER" id="PTHR45833">
    <property type="entry name" value="METHIONINE SYNTHASE"/>
    <property type="match status" value="1"/>
</dbReference>
<dbReference type="PROSITE" id="PS51332">
    <property type="entry name" value="B12_BINDING"/>
    <property type="match status" value="1"/>
</dbReference>
<dbReference type="InterPro" id="IPR033706">
    <property type="entry name" value="Met_synthase_B12-bd"/>
</dbReference>
<evidence type="ECO:0000256" key="19">
    <source>
        <dbReference type="ARBA" id="ARBA00031040"/>
    </source>
</evidence>
<keyword evidence="10 21" id="KW-0846">Cobalamin</keyword>
<evidence type="ECO:0000256" key="5">
    <source>
        <dbReference type="ARBA" id="ARBA00010398"/>
    </source>
</evidence>
<gene>
    <name evidence="30" type="ORF">SAMN06893097_104192</name>
</gene>
<evidence type="ECO:0000259" key="27">
    <source>
        <dbReference type="PROSITE" id="PS50974"/>
    </source>
</evidence>
<evidence type="ECO:0000313" key="31">
    <source>
        <dbReference type="Proteomes" id="UP000219514"/>
    </source>
</evidence>
<evidence type="ECO:0000256" key="7">
    <source>
        <dbReference type="ARBA" id="ARBA00013998"/>
    </source>
</evidence>
<dbReference type="SUPFAM" id="SSF51717">
    <property type="entry name" value="Dihydropteroate synthetase-like"/>
    <property type="match status" value="1"/>
</dbReference>
<evidence type="ECO:0000256" key="6">
    <source>
        <dbReference type="ARBA" id="ARBA00012032"/>
    </source>
</evidence>
<dbReference type="CDD" id="cd02069">
    <property type="entry name" value="methionine_synthase_B12_BD"/>
    <property type="match status" value="1"/>
</dbReference>
<dbReference type="InterPro" id="IPR004223">
    <property type="entry name" value="VitB12-dep_Met_synth_activ_dom"/>
</dbReference>
<evidence type="ECO:0000313" key="30">
    <source>
        <dbReference type="EMBL" id="SNX96478.1"/>
    </source>
</evidence>
<evidence type="ECO:0000256" key="11">
    <source>
        <dbReference type="ARBA" id="ARBA00022679"/>
    </source>
</evidence>
<sequence length="1266" mass="137794">MPEFPALRPDATAELTALLQRRVLVLDGAMGTAIQRQRPDEAGYRGQRFADWPVDVQGNNDLLSITAPEIVAGIHREYLEAGADLIETNTFNATAISLADYRMEELAYELNVAAARLARHECDVMTARTPDRPRYVAGAIGPTSRTASISPDVNDPGARNVTFDELAEAYLTQADGLVDGGVDVLLIETVFDTLNAKAAVFALETLFEQRGRRWPVMVSGTITDASGRTLSGQVTEAFWHSVRHVRPLLVGLNCALGAAEMRPYVAELARIADTYVSCHPNAGLPNAFGEYDESPEETAAVLGEFAASGLVNLAGGCCGTTPEHVAAVAAAVAGVAPRTPPTPRPALRLSGLEPLTVDEDSLFVNVGERTNITGSARFRTLIRDGDYPAALAVARQQVEAGAQVIDVNMDEGMIDGVAAMDRFLKLVATEPDICRVPVMVDSSKWEVIEAGLKCVQGKSIVNSISLKSGEEEFLRQARLCRKHGAAVVVMAFDEQGQADNLERRTQICRRAYDILTAQVGFPAEDVIFDPNVFAVATGIEEHAAYGLDFIEATRWIKANLPGALVSGGVSNVSFSFRGNNRVREAIHAVFLFHAVAAGMDMGIVNAGALEVYDEVPAVLRERIEDVVLNRRPDATERLLEIAGDYAVDGAAKEAATEEWRTLPVGERITHALVKGIDEFVEADTEELRAEISARGGRPIEVIEGPLMAGMNVVGDLFGAGKMFLPQVVKSARVMKKAVAYLIPFIEAEKRPGDAERSNGKVVMATVKGDVHDIGKNIVGVVLQCNNYDVVDLGVMVPAQTVLDTAKQEGADVIGLSGLITPSLDEMVILATEMERQGFEIPLLVGGATTSRAHTAVKVDPAYHGPVIWVKDASRSVPVVAALLSDEQRPALLAGVEDEYAALRERHAARQDTRTLLPLAAARAAAPPLDWTGYTPPRPRMLLQQARDVCTAPDCEHWHGAATQFVRTFPNQPLDELRRYIDWQPFFSAWEMRGRFPDILHNPATGETARRLFEDAQAMLDRIVGERWLRAAGVVGLFPANRVDGEDIEVYTDESRTAVRATLHQLRQQTEGRDGAPRKSLADFVAPRESGLADYVGAFAVTAGLGVAERVAAFKAANDDYSAILLESLADRLAEAFAERLHERVRTQLWGYAPDEHLDNGALIAERYRGIRPAPGYPACPEHTEKRTIWQLLDVEAATGIQLTDSMAMWPGAAVSGLYFSHPQSRYFVLGRLGRDQVEDYARRKGWTLAEAERWLSPNLGYRTDDE</sequence>
<evidence type="ECO:0000256" key="10">
    <source>
        <dbReference type="ARBA" id="ARBA00022628"/>
    </source>
</evidence>
<evidence type="ECO:0000259" key="26">
    <source>
        <dbReference type="PROSITE" id="PS50972"/>
    </source>
</evidence>
<feature type="binding site" evidence="23">
    <location>
        <position position="816"/>
    </location>
    <ligand>
        <name>methylcob(III)alamin</name>
        <dbReference type="ChEBI" id="CHEBI:28115"/>
    </ligand>
</feature>
<keyword evidence="17 21" id="KW-0170">Cobalt</keyword>
<evidence type="ECO:0000256" key="18">
    <source>
        <dbReference type="ARBA" id="ARBA00025552"/>
    </source>
</evidence>
<dbReference type="InterPro" id="IPR003726">
    <property type="entry name" value="HCY_dom"/>
</dbReference>
<dbReference type="Gene3D" id="3.20.20.20">
    <property type="entry name" value="Dihydropteroate synthase-like"/>
    <property type="match status" value="1"/>
</dbReference>
<keyword evidence="12 21" id="KW-0949">S-adenosyl-L-methionine</keyword>
<dbReference type="GO" id="GO:0008705">
    <property type="term" value="F:methionine synthase activity"/>
    <property type="evidence" value="ECO:0007669"/>
    <property type="project" value="UniProtKB-UniRule"/>
</dbReference>
<dbReference type="EC" id="2.1.1.13" evidence="6 20"/>
<evidence type="ECO:0000256" key="1">
    <source>
        <dbReference type="ARBA" id="ARBA00001700"/>
    </source>
</evidence>
<dbReference type="UniPathway" id="UPA00051">
    <property type="reaction ID" value="UER00081"/>
</dbReference>
<dbReference type="GO" id="GO:0046653">
    <property type="term" value="P:tetrahydrofolate metabolic process"/>
    <property type="evidence" value="ECO:0007669"/>
    <property type="project" value="TreeGrafter"/>
</dbReference>
<dbReference type="SUPFAM" id="SSF52242">
    <property type="entry name" value="Cobalamin (vitamin B12)-binding domain"/>
    <property type="match status" value="1"/>
</dbReference>
<dbReference type="SUPFAM" id="SSF82282">
    <property type="entry name" value="Homocysteine S-methyltransferase"/>
    <property type="match status" value="1"/>
</dbReference>
<dbReference type="SUPFAM" id="SSF47644">
    <property type="entry name" value="Methionine synthase domain"/>
    <property type="match status" value="1"/>
</dbReference>
<feature type="domain" description="Hcy-binding" evidence="25">
    <location>
        <begin position="12"/>
        <end position="332"/>
    </location>
</feature>
<evidence type="ECO:0000259" key="28">
    <source>
        <dbReference type="PROSITE" id="PS51332"/>
    </source>
</evidence>
<dbReference type="GO" id="GO:0008270">
    <property type="term" value="F:zinc ion binding"/>
    <property type="evidence" value="ECO:0007669"/>
    <property type="project" value="UniProtKB-UniRule"/>
</dbReference>
<dbReference type="InterPro" id="IPR000489">
    <property type="entry name" value="Pterin-binding_dom"/>
</dbReference>
<evidence type="ECO:0000256" key="13">
    <source>
        <dbReference type="ARBA" id="ARBA00022723"/>
    </source>
</evidence>
<feature type="binding site" evidence="22 24">
    <location>
        <position position="254"/>
    </location>
    <ligand>
        <name>Zn(2+)</name>
        <dbReference type="ChEBI" id="CHEBI:29105"/>
    </ligand>
</feature>
<dbReference type="NCBIfam" id="NF007024">
    <property type="entry name" value="PRK09490.1"/>
    <property type="match status" value="1"/>
</dbReference>
<feature type="domain" description="B12-binding N-terminal" evidence="29">
    <location>
        <begin position="655"/>
        <end position="753"/>
    </location>
</feature>
<evidence type="ECO:0000259" key="29">
    <source>
        <dbReference type="PROSITE" id="PS51337"/>
    </source>
</evidence>
<dbReference type="Pfam" id="PF02965">
    <property type="entry name" value="Met_synt_B12"/>
    <property type="match status" value="1"/>
</dbReference>
<keyword evidence="16 21" id="KW-0486">Methionine biosynthesis</keyword>
<dbReference type="GO" id="GO:0005829">
    <property type="term" value="C:cytosol"/>
    <property type="evidence" value="ECO:0007669"/>
    <property type="project" value="TreeGrafter"/>
</dbReference>
<keyword evidence="14" id="KW-0677">Repeat</keyword>
<dbReference type="FunFam" id="3.20.20.330:FF:000001">
    <property type="entry name" value="Methionine synthase"/>
    <property type="match status" value="1"/>
</dbReference>
<dbReference type="RefSeq" id="WP_097206490.1">
    <property type="nucleotide sequence ID" value="NZ_JACHXB010000002.1"/>
</dbReference>
<evidence type="ECO:0000256" key="8">
    <source>
        <dbReference type="ARBA" id="ARBA00022603"/>
    </source>
</evidence>
<evidence type="ECO:0000259" key="25">
    <source>
        <dbReference type="PROSITE" id="PS50970"/>
    </source>
</evidence>
<evidence type="ECO:0000256" key="21">
    <source>
        <dbReference type="PIRNR" id="PIRNR000381"/>
    </source>
</evidence>
<dbReference type="Gene3D" id="1.10.288.10">
    <property type="entry name" value="Cobalamin-dependent Methionine Synthase, domain 2"/>
    <property type="match status" value="1"/>
</dbReference>
<dbReference type="PROSITE" id="PS50974">
    <property type="entry name" value="ADOMET_ACTIVATION"/>
    <property type="match status" value="1"/>
</dbReference>
<name>A0A285EBH6_9ACTN</name>
<reference evidence="30 31" key="1">
    <citation type="submission" date="2017-09" db="EMBL/GenBank/DDBJ databases">
        <authorList>
            <person name="Ehlers B."/>
            <person name="Leendertz F.H."/>
        </authorList>
    </citation>
    <scope>NUCLEOTIDE SEQUENCE [LARGE SCALE GENOMIC DNA]</scope>
    <source>
        <strain evidence="30 31">DSM 46844</strain>
    </source>
</reference>
<feature type="binding site" evidence="23">
    <location>
        <position position="820"/>
    </location>
    <ligand>
        <name>methylcob(III)alamin</name>
        <dbReference type="ChEBI" id="CHEBI:28115"/>
    </ligand>
</feature>
<evidence type="ECO:0000256" key="3">
    <source>
        <dbReference type="ARBA" id="ARBA00001956"/>
    </source>
</evidence>
<comment type="pathway">
    <text evidence="4 21">Amino-acid biosynthesis; L-methionine biosynthesis via de novo pathway; L-methionine from L-homocysteine (MetH route): step 1/1.</text>
</comment>
<keyword evidence="8 21" id="KW-0489">Methyltransferase</keyword>
<dbReference type="CDD" id="cd00740">
    <property type="entry name" value="MeTr"/>
    <property type="match status" value="1"/>
</dbReference>
<dbReference type="Gene3D" id="3.10.196.10">
    <property type="entry name" value="Vitamin B12-dependent methionine synthase, activation domain"/>
    <property type="match status" value="1"/>
</dbReference>
<keyword evidence="9 21" id="KW-0028">Amino-acid biosynthesis</keyword>
<feature type="binding site" evidence="23">
    <location>
        <position position="872"/>
    </location>
    <ligand>
        <name>methylcob(III)alamin</name>
        <dbReference type="ChEBI" id="CHEBI:28115"/>
    </ligand>
</feature>
<dbReference type="Gene3D" id="1.10.1240.10">
    <property type="entry name" value="Methionine synthase domain"/>
    <property type="match status" value="1"/>
</dbReference>
<evidence type="ECO:0000256" key="2">
    <source>
        <dbReference type="ARBA" id="ARBA00001947"/>
    </source>
</evidence>
<keyword evidence="15 21" id="KW-0862">Zinc</keyword>
<dbReference type="FunFam" id="3.20.20.20:FF:000002">
    <property type="entry name" value="Methionine synthase"/>
    <property type="match status" value="1"/>
</dbReference>
<dbReference type="OrthoDB" id="9803687at2"/>
<feature type="domain" description="B12-binding" evidence="28">
    <location>
        <begin position="758"/>
        <end position="893"/>
    </location>
</feature>
<dbReference type="InterPro" id="IPR037010">
    <property type="entry name" value="VitB12-dep_Met_synth_activ_sf"/>
</dbReference>
<dbReference type="PROSITE" id="PS51337">
    <property type="entry name" value="B12_BINDING_NTER"/>
    <property type="match status" value="1"/>
</dbReference>
<dbReference type="GO" id="GO:0031419">
    <property type="term" value="F:cobalamin binding"/>
    <property type="evidence" value="ECO:0007669"/>
    <property type="project" value="UniProtKB-UniRule"/>
</dbReference>
<dbReference type="InterPro" id="IPR011005">
    <property type="entry name" value="Dihydropteroate_synth-like_sf"/>
</dbReference>
<comment type="domain">
    <text evidence="21">Modular enzyme with four functionally distinct domains. The isolated Hcy-binding domain catalyzes methyl transfer from free methylcobalamin to homocysteine. The Hcy-binding domain in association with the pterin-binding domain catalyzes the methylation of cob(I)alamin by methyltetrahydrofolate and the methylation of homocysteine. The B12-binding domain binds the cofactor. The AdoMet activation domain binds S-adenosyl-L-methionine. Under aerobic conditions cob(I)alamin can be converted to inactive cob(II)alamin. Reductive methylation by S-adenosyl-L-methionine and flavodoxin regenerates methylcobalamin.</text>
</comment>
<dbReference type="Gene3D" id="3.20.20.330">
    <property type="entry name" value="Homocysteine-binding-like domain"/>
    <property type="match status" value="1"/>
</dbReference>
<evidence type="ECO:0000256" key="24">
    <source>
        <dbReference type="PROSITE-ProRule" id="PRU00333"/>
    </source>
</evidence>
<feature type="binding site" description="axial binding residue" evidence="22">
    <location>
        <position position="771"/>
    </location>
    <ligand>
        <name>methylcob(III)alamin</name>
        <dbReference type="ChEBI" id="CHEBI:28115"/>
    </ligand>
    <ligandPart>
        <name>Co</name>
        <dbReference type="ChEBI" id="CHEBI:27638"/>
    </ligandPart>
</feature>
<dbReference type="EMBL" id="OBDO01000004">
    <property type="protein sequence ID" value="SNX96478.1"/>
    <property type="molecule type" value="Genomic_DNA"/>
</dbReference>
<evidence type="ECO:0000256" key="22">
    <source>
        <dbReference type="PIRSR" id="PIRSR000381-1"/>
    </source>
</evidence>
<evidence type="ECO:0000256" key="15">
    <source>
        <dbReference type="ARBA" id="ARBA00022833"/>
    </source>
</evidence>
<dbReference type="FunFam" id="1.10.1240.10:FF:000001">
    <property type="entry name" value="Methionine synthase"/>
    <property type="match status" value="1"/>
</dbReference>
<evidence type="ECO:0000256" key="17">
    <source>
        <dbReference type="ARBA" id="ARBA00023285"/>
    </source>
</evidence>
<dbReference type="InterPro" id="IPR036724">
    <property type="entry name" value="Cobalamin-bd_sf"/>
</dbReference>
<evidence type="ECO:0000256" key="12">
    <source>
        <dbReference type="ARBA" id="ARBA00022691"/>
    </source>
</evidence>
<dbReference type="InterPro" id="IPR006158">
    <property type="entry name" value="Cobalamin-bd"/>
</dbReference>
<dbReference type="Proteomes" id="UP000219514">
    <property type="component" value="Unassembled WGS sequence"/>
</dbReference>
<dbReference type="NCBIfam" id="TIGR02082">
    <property type="entry name" value="metH"/>
    <property type="match status" value="1"/>
</dbReference>
<dbReference type="InterPro" id="IPR036589">
    <property type="entry name" value="HCY_dom_sf"/>
</dbReference>
<dbReference type="InterPro" id="IPR050554">
    <property type="entry name" value="Met_Synthase/Corrinoid"/>
</dbReference>
<dbReference type="Pfam" id="PF02574">
    <property type="entry name" value="S-methyl_trans"/>
    <property type="match status" value="1"/>
</dbReference>
<organism evidence="30 31">
    <name type="scientific">Geodermatophilus sabuli</name>
    <dbReference type="NCBI Taxonomy" id="1564158"/>
    <lineage>
        <taxon>Bacteria</taxon>
        <taxon>Bacillati</taxon>
        <taxon>Actinomycetota</taxon>
        <taxon>Actinomycetes</taxon>
        <taxon>Geodermatophilales</taxon>
        <taxon>Geodermatophilaceae</taxon>
        <taxon>Geodermatophilus</taxon>
    </lineage>
</organism>